<dbReference type="Proteomes" id="UP000092389">
    <property type="component" value="Unassembled WGS sequence"/>
</dbReference>
<proteinExistence type="predicted"/>
<sequence length="268" mass="28246">MSVAYLASHESGVRAGYLLFWLGMPAIGLVCLVVGLVERSRNRRRASGYPPQYPPNFPVNPGYPYPPPPGYPAAPYPGYAPGYPPRPRTPKSATALITIGAVLLALGGLGILGNAARVLSGHGAGAVGGTSLQVGDCISESDYKAEHFNSSLGVGCADPAATYELASRGGASDTCPDGKREHSVYDRFTNDSTILCFAVNLKEGQCYQMISDGEAMTLRLGDCDKPSPAQVKVSQRIDGSSDKTRCPSDSRGIAYPNPARVYCLARAD</sequence>
<accession>A0A1A2TMV2</accession>
<dbReference type="AlphaFoldDB" id="A0A1A2TMV2"/>
<feature type="transmembrane region" description="Helical" evidence="1">
    <location>
        <begin position="15"/>
        <end position="37"/>
    </location>
</feature>
<dbReference type="OrthoDB" id="4725842at2"/>
<organism evidence="2 3">
    <name type="scientific">Mycobacterium mantenii</name>
    <dbReference type="NCBI Taxonomy" id="560555"/>
    <lineage>
        <taxon>Bacteria</taxon>
        <taxon>Bacillati</taxon>
        <taxon>Actinomycetota</taxon>
        <taxon>Actinomycetes</taxon>
        <taxon>Mycobacteriales</taxon>
        <taxon>Mycobacteriaceae</taxon>
        <taxon>Mycobacterium</taxon>
        <taxon>Mycobacterium avium complex (MAC)</taxon>
    </lineage>
</organism>
<keyword evidence="1" id="KW-0812">Transmembrane</keyword>
<keyword evidence="1" id="KW-0472">Membrane</keyword>
<evidence type="ECO:0000256" key="1">
    <source>
        <dbReference type="SAM" id="Phobius"/>
    </source>
</evidence>
<comment type="caution">
    <text evidence="2">The sequence shown here is derived from an EMBL/GenBank/DDBJ whole genome shotgun (WGS) entry which is preliminary data.</text>
</comment>
<keyword evidence="1" id="KW-1133">Transmembrane helix</keyword>
<dbReference type="EMBL" id="LZJU01000054">
    <property type="protein sequence ID" value="OBH77758.1"/>
    <property type="molecule type" value="Genomic_DNA"/>
</dbReference>
<protein>
    <submittedName>
        <fullName evidence="2">Uncharacterized protein</fullName>
    </submittedName>
</protein>
<evidence type="ECO:0000313" key="2">
    <source>
        <dbReference type="EMBL" id="OBH77758.1"/>
    </source>
</evidence>
<gene>
    <name evidence="2" type="ORF">A5683_18255</name>
</gene>
<name>A0A1A2TMV2_MYCNT</name>
<reference evidence="2 3" key="1">
    <citation type="submission" date="2016-06" db="EMBL/GenBank/DDBJ databases">
        <authorList>
            <person name="Kjaerup R.B."/>
            <person name="Dalgaard T.S."/>
            <person name="Juul-Madsen H.R."/>
        </authorList>
    </citation>
    <scope>NUCLEOTIDE SEQUENCE [LARGE SCALE GENOMIC DNA]</scope>
    <source>
        <strain evidence="2 3">E152</strain>
    </source>
</reference>
<dbReference type="RefSeq" id="WP_067908653.1">
    <property type="nucleotide sequence ID" value="NZ_LZJP01000100.1"/>
</dbReference>
<feature type="transmembrane region" description="Helical" evidence="1">
    <location>
        <begin position="93"/>
        <end position="112"/>
    </location>
</feature>
<evidence type="ECO:0000313" key="3">
    <source>
        <dbReference type="Proteomes" id="UP000092389"/>
    </source>
</evidence>